<dbReference type="NCBIfam" id="TIGR04183">
    <property type="entry name" value="Por_Secre_tail"/>
    <property type="match status" value="1"/>
</dbReference>
<dbReference type="Gene3D" id="3.90.70.10">
    <property type="entry name" value="Cysteine proteinases"/>
    <property type="match status" value="1"/>
</dbReference>
<dbReference type="Proteomes" id="UP000319130">
    <property type="component" value="Unassembled WGS sequence"/>
</dbReference>
<dbReference type="PROSITE" id="PS00639">
    <property type="entry name" value="THIOL_PROTEASE_HIS"/>
    <property type="match status" value="1"/>
</dbReference>
<evidence type="ECO:0000313" key="4">
    <source>
        <dbReference type="Proteomes" id="UP000319130"/>
    </source>
</evidence>
<dbReference type="CDD" id="cd02619">
    <property type="entry name" value="Peptidase_C1"/>
    <property type="match status" value="1"/>
</dbReference>
<dbReference type="Pfam" id="PF00112">
    <property type="entry name" value="Peptidase_C1"/>
    <property type="match status" value="1"/>
</dbReference>
<dbReference type="InterPro" id="IPR013128">
    <property type="entry name" value="Peptidase_C1A"/>
</dbReference>
<dbReference type="SUPFAM" id="SSF54001">
    <property type="entry name" value="Cysteine proteinases"/>
    <property type="match status" value="1"/>
</dbReference>
<dbReference type="GO" id="GO:0008234">
    <property type="term" value="F:cysteine-type peptidase activity"/>
    <property type="evidence" value="ECO:0007669"/>
    <property type="project" value="InterPro"/>
</dbReference>
<dbReference type="PANTHER" id="PTHR12411">
    <property type="entry name" value="CYSTEINE PROTEASE FAMILY C1-RELATED"/>
    <property type="match status" value="1"/>
</dbReference>
<dbReference type="EMBL" id="SOIZ01000065">
    <property type="protein sequence ID" value="TET64187.1"/>
    <property type="molecule type" value="Genomic_DNA"/>
</dbReference>
<reference evidence="3 4" key="1">
    <citation type="submission" date="2019-03" db="EMBL/GenBank/DDBJ databases">
        <title>Metabolic potential of uncultured bacteria and archaea associated with petroleum seepage in deep-sea sediments.</title>
        <authorList>
            <person name="Dong X."/>
            <person name="Hubert C."/>
        </authorList>
    </citation>
    <scope>NUCLEOTIDE SEQUENCE [LARGE SCALE GENOMIC DNA]</scope>
    <source>
        <strain evidence="3">E29_bin52</strain>
    </source>
</reference>
<dbReference type="InterPro" id="IPR025965">
    <property type="entry name" value="FlgD/Vpr_Ig-like"/>
</dbReference>
<dbReference type="InterPro" id="IPR038765">
    <property type="entry name" value="Papain-like_cys_pep_sf"/>
</dbReference>
<feature type="domain" description="Peptidase C1A papain C-terminal" evidence="2">
    <location>
        <begin position="2"/>
        <end position="194"/>
    </location>
</feature>
<dbReference type="Pfam" id="PF18560">
    <property type="entry name" value="Lectin_like"/>
    <property type="match status" value="1"/>
</dbReference>
<name>A0A523WAY4_UNCAE</name>
<evidence type="ECO:0000313" key="3">
    <source>
        <dbReference type="EMBL" id="TET64187.1"/>
    </source>
</evidence>
<evidence type="ECO:0000256" key="1">
    <source>
        <dbReference type="ARBA" id="ARBA00008455"/>
    </source>
</evidence>
<accession>A0A523WAY4</accession>
<dbReference type="Pfam" id="PF13860">
    <property type="entry name" value="FlgD_ig"/>
    <property type="match status" value="1"/>
</dbReference>
<comment type="similarity">
    <text evidence="1">Belongs to the peptidase C1 family.</text>
</comment>
<evidence type="ECO:0000259" key="2">
    <source>
        <dbReference type="SMART" id="SM00645"/>
    </source>
</evidence>
<feature type="non-terminal residue" evidence="3">
    <location>
        <position position="1"/>
    </location>
</feature>
<sequence length="456" mass="50453">TYASLESWFLGEGTLTPDFSENNLKNCHQFTYTGCEGGNRWMSTAYLARWDGPVNEASDPYHAYEEACTLGLEEKKHVETVLMTPDRASSTDNGNIKQAVMDYGAMYTSMYYDSSYYNGANYTYYYSGTDPSNHAVAIVGWDDDFFRKLFNPPYPAGSGAWIIRNSWGTGWGENGYFYISYYDSNIGKDNASFINAEEPDHYSIYQYDPLGDVLSMGYGTSTAWGANIFTAITNENLTSVTFYALAVNTSYEVYVYDSFSGSSFLSLLGSKTGTLSYPGYHTIDLDSPIPLTIGDDFGVVVKFTTLGYDFPIPIEDSYPGYSDEATANAGESYVSSNGSFWTDITSSYSNTNVCIKAIATPPTISPDLTGLIVYPNPFEAAAGHSYVTFEALTEEVTIQIFTVSGQLVRKEEISGQYSWDWDLKNTDGEKVARGVYIWMATNPAGEKRTGKIAIIQ</sequence>
<dbReference type="GO" id="GO:0006508">
    <property type="term" value="P:proteolysis"/>
    <property type="evidence" value="ECO:0007669"/>
    <property type="project" value="InterPro"/>
</dbReference>
<dbReference type="AlphaFoldDB" id="A0A523WAY4"/>
<proteinExistence type="inferred from homology"/>
<organism evidence="3 4">
    <name type="scientific">Aerophobetes bacterium</name>
    <dbReference type="NCBI Taxonomy" id="2030807"/>
    <lineage>
        <taxon>Bacteria</taxon>
        <taxon>Candidatus Aerophobota</taxon>
    </lineage>
</organism>
<comment type="caution">
    <text evidence="3">The sequence shown here is derived from an EMBL/GenBank/DDBJ whole genome shotgun (WGS) entry which is preliminary data.</text>
</comment>
<dbReference type="InterPro" id="IPR026444">
    <property type="entry name" value="Secre_tail"/>
</dbReference>
<dbReference type="InterPro" id="IPR040528">
    <property type="entry name" value="Lectin-like"/>
</dbReference>
<protein>
    <submittedName>
        <fullName evidence="3">T9SS type A sorting domain-containing protein</fullName>
    </submittedName>
</protein>
<dbReference type="InterPro" id="IPR000668">
    <property type="entry name" value="Peptidase_C1A_C"/>
</dbReference>
<dbReference type="SMART" id="SM00645">
    <property type="entry name" value="Pept_C1"/>
    <property type="match status" value="1"/>
</dbReference>
<gene>
    <name evidence="3" type="ORF">E3J48_01425</name>
</gene>
<dbReference type="InterPro" id="IPR025660">
    <property type="entry name" value="Pept_his_AS"/>
</dbReference>
<dbReference type="Gene3D" id="2.60.40.4070">
    <property type="match status" value="1"/>
</dbReference>